<evidence type="ECO:0000259" key="1">
    <source>
        <dbReference type="SMART" id="SM00471"/>
    </source>
</evidence>
<feature type="domain" description="HD/PDEase" evidence="1">
    <location>
        <begin position="61"/>
        <end position="196"/>
    </location>
</feature>
<comment type="caution">
    <text evidence="2">The sequence shown here is derived from an EMBL/GenBank/DDBJ whole genome shotgun (WGS) entry which is preliminary data.</text>
</comment>
<dbReference type="Pfam" id="PF01966">
    <property type="entry name" value="HD"/>
    <property type="match status" value="1"/>
</dbReference>
<dbReference type="InterPro" id="IPR050135">
    <property type="entry name" value="dGTPase-like"/>
</dbReference>
<dbReference type="EMBL" id="JAOSID010000002">
    <property type="protein sequence ID" value="MDO8167985.1"/>
    <property type="molecule type" value="Genomic_DNA"/>
</dbReference>
<protein>
    <submittedName>
        <fullName evidence="2">HD domain-containing protein</fullName>
    </submittedName>
</protein>
<organism evidence="2 3">
    <name type="scientific">Candidatus Phytoplasma melaleucae</name>
    <dbReference type="NCBI Taxonomy" id="2982630"/>
    <lineage>
        <taxon>Bacteria</taxon>
        <taxon>Bacillati</taxon>
        <taxon>Mycoplasmatota</taxon>
        <taxon>Mollicutes</taxon>
        <taxon>Acholeplasmatales</taxon>
        <taxon>Acholeplasmataceae</taxon>
        <taxon>Candidatus Phytoplasma</taxon>
    </lineage>
</organism>
<keyword evidence="3" id="KW-1185">Reference proteome</keyword>
<gene>
    <name evidence="2" type="ORF">OC680_00610</name>
</gene>
<dbReference type="Proteomes" id="UP001172036">
    <property type="component" value="Unassembled WGS sequence"/>
</dbReference>
<dbReference type="InterPro" id="IPR003607">
    <property type="entry name" value="HD/PDEase_dom"/>
</dbReference>
<dbReference type="InterPro" id="IPR006674">
    <property type="entry name" value="HD_domain"/>
</dbReference>
<dbReference type="PANTHER" id="PTHR11373">
    <property type="entry name" value="DEOXYNUCLEOSIDE TRIPHOSPHATE TRIPHOSPHOHYDROLASE"/>
    <property type="match status" value="1"/>
</dbReference>
<dbReference type="CDD" id="cd00077">
    <property type="entry name" value="HDc"/>
    <property type="match status" value="1"/>
</dbReference>
<accession>A0ABT9DD20</accession>
<evidence type="ECO:0000313" key="3">
    <source>
        <dbReference type="Proteomes" id="UP001172036"/>
    </source>
</evidence>
<proteinExistence type="predicted"/>
<dbReference type="SUPFAM" id="SSF109604">
    <property type="entry name" value="HD-domain/PDEase-like"/>
    <property type="match status" value="1"/>
</dbReference>
<dbReference type="RefSeq" id="WP_304515189.1">
    <property type="nucleotide sequence ID" value="NZ_JAOSID010000002.1"/>
</dbReference>
<name>A0ABT9DD20_9MOLU</name>
<dbReference type="SMART" id="SM00471">
    <property type="entry name" value="HDc"/>
    <property type="match status" value="1"/>
</dbReference>
<dbReference type="PANTHER" id="PTHR11373:SF4">
    <property type="entry name" value="DEOXYNUCLEOSIDE TRIPHOSPHATE TRIPHOSPHOHYDROLASE SAMHD1"/>
    <property type="match status" value="1"/>
</dbReference>
<evidence type="ECO:0000313" key="2">
    <source>
        <dbReference type="EMBL" id="MDO8167985.1"/>
    </source>
</evidence>
<dbReference type="Gene3D" id="1.10.3210.10">
    <property type="entry name" value="Hypothetical protein af1432"/>
    <property type="match status" value="1"/>
</dbReference>
<sequence>MCRNSFKEIIKFAKSEVFRDPIYGYIFFDYVFLEELINTSFFQRLRRIRQLGCVNIVFPGAEHSRFTHSLGVYELARRFLENNRFQLAKAMVFSFRDELILLVSALLHDVGHGSYSHVFERIFNTKHEDKSVQIIMHDPEITSILDKIDNDFKKDVASVIRKEQNGKFQLIKQLLASQLDFDRLDYLKRDSFFTGVSYGHIDSDRLIRIMDIETQGQEPRIVFRKSGISSIENYLINRYHMYRQVYCHTKIIAFSIVLEKIFARLIFLVKKNYCFNTDIIWPLKEFLYDKYNLNTYMRMDDFYINSLIIYFQNSDDSVLSSLCKDFLNRRIWKCIENNFLNHKIINKIKNFYGINVDYYTSYYNDSIARDAYYENKNNVLEQILVLSYSSTGFKVQSLSKESLILRTLMSLHLHKGEQNFFYFREY</sequence>
<reference evidence="2 3" key="1">
    <citation type="journal article" date="2023" name="Int. J. Syst. Evol. Microbiol.">
        <title>The observation of taxonomic boundaries for the 16SrII and 16SrXXV phytoplasmas using genome-based delimitation.</title>
        <authorList>
            <person name="Rodrigues Jardim B."/>
            <person name="Tran-Nguyen L.T.T."/>
            <person name="Gambley C."/>
            <person name="Al-Sadi A.M."/>
            <person name="Al-Subhi A.M."/>
            <person name="Foissac X."/>
            <person name="Salar P."/>
            <person name="Cai H."/>
            <person name="Yang J.Y."/>
            <person name="Davis R."/>
            <person name="Jones L."/>
            <person name="Rodoni B."/>
            <person name="Constable F.E."/>
        </authorList>
    </citation>
    <scope>NUCLEOTIDE SEQUENCE [LARGE SCALE GENOMIC DNA]</scope>
    <source>
        <strain evidence="2">BAWM-155c</strain>
    </source>
</reference>